<reference evidence="10 11" key="1">
    <citation type="journal article" date="2021" name="Commun. Biol.">
        <title>The genome of Shorea leprosula (Dipterocarpaceae) highlights the ecological relevance of drought in aseasonal tropical rainforests.</title>
        <authorList>
            <person name="Ng K.K.S."/>
            <person name="Kobayashi M.J."/>
            <person name="Fawcett J.A."/>
            <person name="Hatakeyama M."/>
            <person name="Paape T."/>
            <person name="Ng C.H."/>
            <person name="Ang C.C."/>
            <person name="Tnah L.H."/>
            <person name="Lee C.T."/>
            <person name="Nishiyama T."/>
            <person name="Sese J."/>
            <person name="O'Brien M.J."/>
            <person name="Copetti D."/>
            <person name="Mohd Noor M.I."/>
            <person name="Ong R.C."/>
            <person name="Putra M."/>
            <person name="Sireger I.Z."/>
            <person name="Indrioko S."/>
            <person name="Kosugi Y."/>
            <person name="Izuno A."/>
            <person name="Isagi Y."/>
            <person name="Lee S.L."/>
            <person name="Shimizu K.K."/>
        </authorList>
    </citation>
    <scope>NUCLEOTIDE SEQUENCE [LARGE SCALE GENOMIC DNA]</scope>
    <source>
        <strain evidence="10">214</strain>
    </source>
</reference>
<comment type="caution">
    <text evidence="10">The sequence shown here is derived from an EMBL/GenBank/DDBJ whole genome shotgun (WGS) entry which is preliminary data.</text>
</comment>
<dbReference type="PANTHER" id="PTHR42737:SF2">
    <property type="entry name" value="GLUTATHIONE REDUCTASE"/>
    <property type="match status" value="1"/>
</dbReference>
<keyword evidence="11" id="KW-1185">Reference proteome</keyword>
<dbReference type="SUPFAM" id="SSF51905">
    <property type="entry name" value="FAD/NAD(P)-binding domain"/>
    <property type="match status" value="1"/>
</dbReference>
<name>A0AAV5LDC8_9ROSI</name>
<evidence type="ECO:0000313" key="10">
    <source>
        <dbReference type="EMBL" id="GKV35270.1"/>
    </source>
</evidence>
<dbReference type="Proteomes" id="UP001054252">
    <property type="component" value="Unassembled WGS sequence"/>
</dbReference>
<dbReference type="Gene3D" id="3.50.50.60">
    <property type="entry name" value="FAD/NAD(P)-binding domain"/>
    <property type="match status" value="1"/>
</dbReference>
<evidence type="ECO:0000256" key="6">
    <source>
        <dbReference type="ARBA" id="ARBA00023157"/>
    </source>
</evidence>
<evidence type="ECO:0000256" key="2">
    <source>
        <dbReference type="ARBA" id="ARBA00007532"/>
    </source>
</evidence>
<dbReference type="GO" id="GO:0005739">
    <property type="term" value="C:mitochondrion"/>
    <property type="evidence" value="ECO:0007669"/>
    <property type="project" value="TreeGrafter"/>
</dbReference>
<dbReference type="PANTHER" id="PTHR42737">
    <property type="entry name" value="GLUTATHIONE REDUCTASE"/>
    <property type="match status" value="1"/>
</dbReference>
<sequence length="263" mass="28556">MRAVLARNLEGRGINLHPGTNLSELIKTERGIKVVIDHKSWWQMQCPLPLVITIPFSCRIPNTKWLNLGAGGIELDQTGAIKVDDYSRTNIPSIWAVTNGMNLAPVALMEGTCFAKTVFGGQPSKPDCGNKPCSGFSIPPLSTVGLSEEQAKEQANSDILVFASSVNPMKNTVTGSVLNLIVPLMFLSKRREKTIMKLVVDAEMDKVLGAPMCGPDASEIMQDTNTAVLCCCMVVTYLPPWLSNLQTVKACVCVAKFPYQLSV</sequence>
<gene>
    <name evidence="10" type="ORF">SLEP1_g43571</name>
</gene>
<dbReference type="GO" id="GO:0050660">
    <property type="term" value="F:flavin adenine dinucleotide binding"/>
    <property type="evidence" value="ECO:0007669"/>
    <property type="project" value="InterPro"/>
</dbReference>
<comment type="similarity">
    <text evidence="2">Belongs to the class-I pyridine nucleotide-disulfide oxidoreductase family.</text>
</comment>
<dbReference type="GO" id="GO:0005829">
    <property type="term" value="C:cytosol"/>
    <property type="evidence" value="ECO:0007669"/>
    <property type="project" value="TreeGrafter"/>
</dbReference>
<comment type="cofactor">
    <cofactor evidence="1">
        <name>FAD</name>
        <dbReference type="ChEBI" id="CHEBI:57692"/>
    </cofactor>
</comment>
<dbReference type="InterPro" id="IPR036188">
    <property type="entry name" value="FAD/NAD-bd_sf"/>
</dbReference>
<dbReference type="SUPFAM" id="SSF55424">
    <property type="entry name" value="FAD/NAD-linked reductases, dimerisation (C-terminal) domain"/>
    <property type="match status" value="1"/>
</dbReference>
<dbReference type="InterPro" id="IPR023753">
    <property type="entry name" value="FAD/NAD-binding_dom"/>
</dbReference>
<dbReference type="InterPro" id="IPR004099">
    <property type="entry name" value="Pyr_nucl-diS_OxRdtase_dimer"/>
</dbReference>
<evidence type="ECO:0000256" key="3">
    <source>
        <dbReference type="ARBA" id="ARBA00022630"/>
    </source>
</evidence>
<dbReference type="AlphaFoldDB" id="A0AAV5LDC8"/>
<feature type="domain" description="FAD/NAD(P)-binding" evidence="9">
    <location>
        <begin position="2"/>
        <end position="111"/>
    </location>
</feature>
<keyword evidence="3" id="KW-0285">Flavoprotein</keyword>
<dbReference type="InterPro" id="IPR046952">
    <property type="entry name" value="GSHR/TRXR-like"/>
</dbReference>
<organism evidence="10 11">
    <name type="scientific">Rubroshorea leprosula</name>
    <dbReference type="NCBI Taxonomy" id="152421"/>
    <lineage>
        <taxon>Eukaryota</taxon>
        <taxon>Viridiplantae</taxon>
        <taxon>Streptophyta</taxon>
        <taxon>Embryophyta</taxon>
        <taxon>Tracheophyta</taxon>
        <taxon>Spermatophyta</taxon>
        <taxon>Magnoliopsida</taxon>
        <taxon>eudicotyledons</taxon>
        <taxon>Gunneridae</taxon>
        <taxon>Pentapetalae</taxon>
        <taxon>rosids</taxon>
        <taxon>malvids</taxon>
        <taxon>Malvales</taxon>
        <taxon>Dipterocarpaceae</taxon>
        <taxon>Rubroshorea</taxon>
    </lineage>
</organism>
<dbReference type="GO" id="GO:0004362">
    <property type="term" value="F:glutathione-disulfide reductase (NADPH) activity"/>
    <property type="evidence" value="ECO:0007669"/>
    <property type="project" value="TreeGrafter"/>
</dbReference>
<proteinExistence type="inferred from homology"/>
<dbReference type="GO" id="GO:0006749">
    <property type="term" value="P:glutathione metabolic process"/>
    <property type="evidence" value="ECO:0007669"/>
    <property type="project" value="TreeGrafter"/>
</dbReference>
<evidence type="ECO:0000256" key="5">
    <source>
        <dbReference type="ARBA" id="ARBA00023002"/>
    </source>
</evidence>
<evidence type="ECO:0000259" key="8">
    <source>
        <dbReference type="Pfam" id="PF02852"/>
    </source>
</evidence>
<evidence type="ECO:0000313" key="11">
    <source>
        <dbReference type="Proteomes" id="UP001054252"/>
    </source>
</evidence>
<dbReference type="EMBL" id="BPVZ01000110">
    <property type="protein sequence ID" value="GKV35270.1"/>
    <property type="molecule type" value="Genomic_DNA"/>
</dbReference>
<dbReference type="Pfam" id="PF07992">
    <property type="entry name" value="Pyr_redox_2"/>
    <property type="match status" value="1"/>
</dbReference>
<evidence type="ECO:0000259" key="9">
    <source>
        <dbReference type="Pfam" id="PF07992"/>
    </source>
</evidence>
<dbReference type="Pfam" id="PF02852">
    <property type="entry name" value="Pyr_redox_dim"/>
    <property type="match status" value="1"/>
</dbReference>
<accession>A0AAV5LDC8</accession>
<keyword evidence="6" id="KW-1015">Disulfide bond</keyword>
<keyword evidence="5" id="KW-0560">Oxidoreductase</keyword>
<protein>
    <submittedName>
        <fullName evidence="10">Uncharacterized protein</fullName>
    </submittedName>
</protein>
<keyword evidence="7" id="KW-0676">Redox-active center</keyword>
<dbReference type="GO" id="GO:0045454">
    <property type="term" value="P:cell redox homeostasis"/>
    <property type="evidence" value="ECO:0007669"/>
    <property type="project" value="InterPro"/>
</dbReference>
<keyword evidence="4" id="KW-0274">FAD</keyword>
<evidence type="ECO:0000256" key="7">
    <source>
        <dbReference type="ARBA" id="ARBA00023284"/>
    </source>
</evidence>
<feature type="domain" description="Pyridine nucleotide-disulphide oxidoreductase dimerisation" evidence="8">
    <location>
        <begin position="134"/>
        <end position="228"/>
    </location>
</feature>
<dbReference type="PRINTS" id="PR00411">
    <property type="entry name" value="PNDRDTASEI"/>
</dbReference>
<dbReference type="InterPro" id="IPR016156">
    <property type="entry name" value="FAD/NAD-linked_Rdtase_dimer_sf"/>
</dbReference>
<dbReference type="GO" id="GO:0034599">
    <property type="term" value="P:cellular response to oxidative stress"/>
    <property type="evidence" value="ECO:0007669"/>
    <property type="project" value="TreeGrafter"/>
</dbReference>
<evidence type="ECO:0000256" key="4">
    <source>
        <dbReference type="ARBA" id="ARBA00022827"/>
    </source>
</evidence>
<evidence type="ECO:0000256" key="1">
    <source>
        <dbReference type="ARBA" id="ARBA00001974"/>
    </source>
</evidence>